<dbReference type="Pfam" id="PF02518">
    <property type="entry name" value="HATPase_c"/>
    <property type="match status" value="1"/>
</dbReference>
<evidence type="ECO:0000256" key="5">
    <source>
        <dbReference type="ARBA" id="ARBA00022679"/>
    </source>
</evidence>
<dbReference type="EMBL" id="CP002046">
    <property type="protein sequence ID" value="EAP86888.1"/>
    <property type="molecule type" value="Genomic_DNA"/>
</dbReference>
<dbReference type="InterPro" id="IPR035965">
    <property type="entry name" value="PAS-like_dom_sf"/>
</dbReference>
<dbReference type="SMART" id="SM00388">
    <property type="entry name" value="HisKA"/>
    <property type="match status" value="1"/>
</dbReference>
<dbReference type="Gene3D" id="1.10.155.10">
    <property type="entry name" value="Chemotaxis receptor methyltransferase CheR, N-terminal domain"/>
    <property type="match status" value="1"/>
</dbReference>
<keyword evidence="5" id="KW-0808">Transferase</keyword>
<feature type="domain" description="CheR-type methyltransferase" evidence="13">
    <location>
        <begin position="198"/>
        <end position="468"/>
    </location>
</feature>
<keyword evidence="15" id="KW-1185">Reference proteome</keyword>
<dbReference type="Pfam" id="PF03705">
    <property type="entry name" value="CheR_N"/>
    <property type="match status" value="1"/>
</dbReference>
<keyword evidence="6" id="KW-0949">S-adenosyl-L-methionine</keyword>
<feature type="domain" description="PAC" evidence="11">
    <location>
        <begin position="920"/>
        <end position="971"/>
    </location>
</feature>
<comment type="catalytic activity">
    <reaction evidence="1">
        <text>ATP + protein L-histidine = ADP + protein N-phospho-L-histidine.</text>
        <dbReference type="EC" id="2.7.13.3"/>
    </reaction>
</comment>
<dbReference type="GO" id="GO:0008984">
    <property type="term" value="F:protein-glutamate methylesterase activity"/>
    <property type="evidence" value="ECO:0007669"/>
    <property type="project" value="InterPro"/>
</dbReference>
<dbReference type="Gene3D" id="1.10.287.130">
    <property type="match status" value="1"/>
</dbReference>
<evidence type="ECO:0000256" key="1">
    <source>
        <dbReference type="ARBA" id="ARBA00000085"/>
    </source>
</evidence>
<evidence type="ECO:0000256" key="4">
    <source>
        <dbReference type="ARBA" id="ARBA00022603"/>
    </source>
</evidence>
<dbReference type="InterPro" id="IPR022642">
    <property type="entry name" value="CheR_C"/>
</dbReference>
<dbReference type="InterPro" id="IPR003661">
    <property type="entry name" value="HisK_dim/P_dom"/>
</dbReference>
<dbReference type="STRING" id="216432.CA2559_12648"/>
<dbReference type="InterPro" id="IPR022641">
    <property type="entry name" value="CheR_N"/>
</dbReference>
<dbReference type="SUPFAM" id="SSF53335">
    <property type="entry name" value="S-adenosyl-L-methionine-dependent methyltransferases"/>
    <property type="match status" value="1"/>
</dbReference>
<evidence type="ECO:0000256" key="9">
    <source>
        <dbReference type="SAM" id="Coils"/>
    </source>
</evidence>
<evidence type="ECO:0000256" key="8">
    <source>
        <dbReference type="PROSITE-ProRule" id="PRU00050"/>
    </source>
</evidence>
<dbReference type="InterPro" id="IPR000673">
    <property type="entry name" value="Sig_transdc_resp-reg_Me-estase"/>
</dbReference>
<dbReference type="Pfam" id="PF13596">
    <property type="entry name" value="PAS_10"/>
    <property type="match status" value="1"/>
</dbReference>
<dbReference type="GO" id="GO:0000155">
    <property type="term" value="F:phosphorelay sensor kinase activity"/>
    <property type="evidence" value="ECO:0007669"/>
    <property type="project" value="InterPro"/>
</dbReference>
<dbReference type="Gene3D" id="3.30.565.10">
    <property type="entry name" value="Histidine kinase-like ATPase, C-terminal domain"/>
    <property type="match status" value="1"/>
</dbReference>
<feature type="active site" evidence="8">
    <location>
        <position position="43"/>
    </location>
</feature>
<feature type="active site" evidence="8">
    <location>
        <position position="16"/>
    </location>
</feature>
<dbReference type="Gene3D" id="3.40.50.180">
    <property type="entry name" value="Methylesterase CheB, C-terminal domain"/>
    <property type="match status" value="1"/>
</dbReference>
<dbReference type="InterPro" id="IPR000014">
    <property type="entry name" value="PAS"/>
</dbReference>
<dbReference type="PROSITE" id="PS50123">
    <property type="entry name" value="CHER"/>
    <property type="match status" value="1"/>
</dbReference>
<dbReference type="FunFam" id="3.30.565.10:FF:000006">
    <property type="entry name" value="Sensor histidine kinase WalK"/>
    <property type="match status" value="1"/>
</dbReference>
<dbReference type="InterPro" id="IPR050903">
    <property type="entry name" value="Bact_Chemotaxis_MeTrfase"/>
</dbReference>
<dbReference type="InterPro" id="IPR029063">
    <property type="entry name" value="SAM-dependent_MTases_sf"/>
</dbReference>
<proteinExistence type="predicted"/>
<keyword evidence="4" id="KW-0489">Methyltransferase</keyword>
<keyword evidence="8" id="KW-0378">Hydrolase</keyword>
<evidence type="ECO:0000259" key="11">
    <source>
        <dbReference type="PROSITE" id="PS50113"/>
    </source>
</evidence>
<dbReference type="Gene3D" id="3.30.450.20">
    <property type="entry name" value="PAS domain"/>
    <property type="match status" value="2"/>
</dbReference>
<dbReference type="InterPro" id="IPR000780">
    <property type="entry name" value="CheR_MeTrfase"/>
</dbReference>
<dbReference type="Pfam" id="PF00512">
    <property type="entry name" value="HisKA"/>
    <property type="match status" value="1"/>
</dbReference>
<dbReference type="InterPro" id="IPR035909">
    <property type="entry name" value="CheB_C"/>
</dbReference>
<dbReference type="SUPFAM" id="SSF47757">
    <property type="entry name" value="Chemotaxis receptor methyltransferase CheR, N-terminal domain"/>
    <property type="match status" value="1"/>
</dbReference>
<dbReference type="Proteomes" id="UP000002297">
    <property type="component" value="Chromosome"/>
</dbReference>
<dbReference type="HOGENOM" id="CLU_000892_0_2_10"/>
<dbReference type="SUPFAM" id="SSF55785">
    <property type="entry name" value="PYP-like sensor domain (PAS domain)"/>
    <property type="match status" value="2"/>
</dbReference>
<dbReference type="AlphaFoldDB" id="A3UAQ2"/>
<dbReference type="eggNOG" id="COG4251">
    <property type="taxonomic scope" value="Bacteria"/>
</dbReference>
<dbReference type="Pfam" id="PF01739">
    <property type="entry name" value="CheR"/>
    <property type="match status" value="1"/>
</dbReference>
<dbReference type="PROSITE" id="PS50122">
    <property type="entry name" value="CHEB"/>
    <property type="match status" value="1"/>
</dbReference>
<evidence type="ECO:0000259" key="13">
    <source>
        <dbReference type="PROSITE" id="PS50123"/>
    </source>
</evidence>
<dbReference type="PROSITE" id="PS50113">
    <property type="entry name" value="PAC"/>
    <property type="match status" value="1"/>
</dbReference>
<dbReference type="eggNOG" id="COG1352">
    <property type="taxonomic scope" value="Bacteria"/>
</dbReference>
<evidence type="ECO:0000256" key="3">
    <source>
        <dbReference type="ARBA" id="ARBA00022553"/>
    </source>
</evidence>
<dbReference type="SUPFAM" id="SSF52738">
    <property type="entry name" value="Methylesterase CheB, C-terminal domain"/>
    <property type="match status" value="1"/>
</dbReference>
<feature type="domain" description="CheB-type methylesterase" evidence="12">
    <location>
        <begin position="4"/>
        <end position="193"/>
    </location>
</feature>
<dbReference type="Pfam" id="PF13426">
    <property type="entry name" value="PAS_9"/>
    <property type="match status" value="1"/>
</dbReference>
<dbReference type="CDD" id="cd16434">
    <property type="entry name" value="CheB-CheR_fusion"/>
    <property type="match status" value="1"/>
</dbReference>
<dbReference type="InterPro" id="IPR003594">
    <property type="entry name" value="HATPase_dom"/>
</dbReference>
<feature type="coiled-coil region" evidence="9">
    <location>
        <begin position="641"/>
        <end position="710"/>
    </location>
</feature>
<evidence type="ECO:0000259" key="10">
    <source>
        <dbReference type="PROSITE" id="PS50109"/>
    </source>
</evidence>
<dbReference type="GO" id="GO:0006935">
    <property type="term" value="P:chemotaxis"/>
    <property type="evidence" value="ECO:0007669"/>
    <property type="project" value="UniProtKB-UniRule"/>
</dbReference>
<accession>A3UAQ2</accession>
<evidence type="ECO:0000313" key="14">
    <source>
        <dbReference type="EMBL" id="EAP86888.1"/>
    </source>
</evidence>
<dbReference type="eggNOG" id="COG3290">
    <property type="taxonomic scope" value="Bacteria"/>
</dbReference>
<sequence>MNSISDNHILVALGASAGGLEALNSFFYNVPEDSDYTYLIVQHLSSDHKSLMAELLAKKTKIPVTEIQQNTEIERNHIYVIPPSKNLVIENKHLKLLDKPKGQQLNLPIDILFESLAKEYRQNAVGVILSGTGSDGSRGIRYIKEEGGLVLVQHPEDSKFGGMPQSAINTGFPDFVVPVEDMSNEITSYFDSSNILSITQDFTNIDDSALRDILSLLKSKTEIDFNLYKRPTLLRRIIRRMRIHQLESLREYYKHLKNSKDEVDIIYKEFLIGVTKFFRDEEMWRLLENNVIPKLVADKQENDILKIWDVACSTGEETYSLAILFLEEIAKQKKNIELKIFATDISQFHLDIASKGEYSKSTLVNVDPKYLARYFKKDDDTFKIAETVRRTAIFSNHNILKDPPFNKVDMVMCRNLLIYFQNDVQQKVFNVLHFSLKLEGYLVLGSSESLGDERDNFDTISRKWKIFKNIKASRGLRTETLHASSDRKFRNKRRTNPDIVANSNMKQRKIEELLSSSILKQFNATSIYIDEDYNILEARGNFRKFANLPNSGFTTNLLKMLPEEFKIPLTTSIKRSKRLKDTQVISERIIFVNDDGQTAVDLRVLPILDDNSNKVTEFVVSLMDQNIESINETVIERTSISESATLRIKDLEEEIDLVQDELNKAIEDTEISNDKLLATNEELLASNEELQCTNEELQSVNEELNTINTDHIQKLDELSALNEDINNLLTSTNLGVIFLDAKLRVRKFTPAIKEHFDLYQADLGRHIDNFVVSFGENNTNNIVTNAERVINTGKVFEKKIISKNNRHFLQRISPYITTAGEINGAVVTFIDIERIHKSQEELRRNQAKFKDFYENDPVMHASISPDSGNIVDCNKIFYKTLGFKNKKEILNKSIFHFYNDQSKIKASDLINEIKNTGQIQNEDMTLVAIDGREIHVLLNSKLTKNIHGETITMGTLIDITALKETADKLAKRQLDLEMANNDLEQFVSICSHDLKEPLATIRFGSEMLDKNFSHQLESKGKEYIRYIHEAAGRLANQINALLEHSRIGQNSEKQDVDLKQVLDTVVMDLAKSINDCKAKISIAKLPTIKGYEVELRLLFQNLLSNALKYCKKGVTPDIRISYFKDNDHYIFSVNDNGIGIEEIDLENIFKIFNKIHRNDNIEGTGIGLAHCDKIVKLHDGKIWVDSQPGVGSTFHFKLKA</sequence>
<dbReference type="Pfam" id="PF01339">
    <property type="entry name" value="CheB_methylest"/>
    <property type="match status" value="1"/>
</dbReference>
<dbReference type="PRINTS" id="PR00996">
    <property type="entry name" value="CHERMTFRASE"/>
</dbReference>
<dbReference type="InterPro" id="IPR000700">
    <property type="entry name" value="PAS-assoc_C"/>
</dbReference>
<dbReference type="CDD" id="cd00082">
    <property type="entry name" value="HisKA"/>
    <property type="match status" value="1"/>
</dbReference>
<reference evidence="14 15" key="1">
    <citation type="journal article" date="2010" name="J. Bacteriol.">
        <title>The complete genome sequence of Croceibacter atlanticus HTCC2559T.</title>
        <authorList>
            <person name="Oh H.M."/>
            <person name="Kang I."/>
            <person name="Ferriera S."/>
            <person name="Giovannoni S.J."/>
            <person name="Cho J.C."/>
        </authorList>
    </citation>
    <scope>NUCLEOTIDE SEQUENCE [LARGE SCALE GENOMIC DNA]</scope>
    <source>
        <strain evidence="15">ATCC BAA-628 / HTCC2559 / KCTC 12090</strain>
    </source>
</reference>
<dbReference type="PROSITE" id="PS50109">
    <property type="entry name" value="HIS_KIN"/>
    <property type="match status" value="1"/>
</dbReference>
<evidence type="ECO:0000313" key="15">
    <source>
        <dbReference type="Proteomes" id="UP000002297"/>
    </source>
</evidence>
<dbReference type="InterPro" id="IPR036890">
    <property type="entry name" value="HATPase_C_sf"/>
</dbReference>
<dbReference type="KEGG" id="cat:CA2559_12648"/>
<dbReference type="PANTHER" id="PTHR24422:SF10">
    <property type="entry name" value="CHEMOTAXIS PROTEIN METHYLTRANSFERASE 2"/>
    <property type="match status" value="1"/>
</dbReference>
<name>A3UAQ2_CROAH</name>
<organism evidence="14 15">
    <name type="scientific">Croceibacter atlanticus (strain ATCC BAA-628 / JCM 21780 / CIP 108009 / IAM 15332 / KCTC 12090 / HTCC2559)</name>
    <dbReference type="NCBI Taxonomy" id="216432"/>
    <lineage>
        <taxon>Bacteria</taxon>
        <taxon>Pseudomonadati</taxon>
        <taxon>Bacteroidota</taxon>
        <taxon>Flavobacteriia</taxon>
        <taxon>Flavobacteriales</taxon>
        <taxon>Flavobacteriaceae</taxon>
        <taxon>Croceibacter</taxon>
    </lineage>
</organism>
<dbReference type="PANTHER" id="PTHR24422">
    <property type="entry name" value="CHEMOTAXIS PROTEIN METHYLTRANSFERASE"/>
    <property type="match status" value="1"/>
</dbReference>
<dbReference type="InterPro" id="IPR036804">
    <property type="entry name" value="CheR_N_sf"/>
</dbReference>
<dbReference type="SUPFAM" id="SSF47384">
    <property type="entry name" value="Homodimeric domain of signal transducing histidine kinase"/>
    <property type="match status" value="1"/>
</dbReference>
<dbReference type="eggNOG" id="COG2201">
    <property type="taxonomic scope" value="Bacteria"/>
</dbReference>
<dbReference type="Gene3D" id="3.40.50.150">
    <property type="entry name" value="Vaccinia Virus protein VP39"/>
    <property type="match status" value="1"/>
</dbReference>
<comment type="catalytic activity">
    <reaction evidence="2">
        <text>L-glutamyl-[protein] + S-adenosyl-L-methionine = [protein]-L-glutamate 5-O-methyl ester + S-adenosyl-L-homocysteine</text>
        <dbReference type="Rhea" id="RHEA:24452"/>
        <dbReference type="Rhea" id="RHEA-COMP:10208"/>
        <dbReference type="Rhea" id="RHEA-COMP:10311"/>
        <dbReference type="ChEBI" id="CHEBI:29973"/>
        <dbReference type="ChEBI" id="CHEBI:57856"/>
        <dbReference type="ChEBI" id="CHEBI:59789"/>
        <dbReference type="ChEBI" id="CHEBI:82795"/>
        <dbReference type="EC" id="2.1.1.80"/>
    </reaction>
</comment>
<keyword evidence="8" id="KW-0145">Chemotaxis</keyword>
<feature type="domain" description="Histidine kinase" evidence="10">
    <location>
        <begin position="989"/>
        <end position="1200"/>
    </location>
</feature>
<evidence type="ECO:0000256" key="6">
    <source>
        <dbReference type="ARBA" id="ARBA00022691"/>
    </source>
</evidence>
<keyword evidence="9" id="KW-0175">Coiled coil</keyword>
<dbReference type="SMART" id="SM00387">
    <property type="entry name" value="HATPase_c"/>
    <property type="match status" value="1"/>
</dbReference>
<keyword evidence="7 14" id="KW-0418">Kinase</keyword>
<dbReference type="SUPFAM" id="SSF55874">
    <property type="entry name" value="ATPase domain of HSP90 chaperone/DNA topoisomerase II/histidine kinase"/>
    <property type="match status" value="1"/>
</dbReference>
<keyword evidence="3" id="KW-0597">Phosphoprotein</keyword>
<dbReference type="RefSeq" id="WP_013188269.1">
    <property type="nucleotide sequence ID" value="NC_014230.1"/>
</dbReference>
<dbReference type="InterPro" id="IPR005467">
    <property type="entry name" value="His_kinase_dom"/>
</dbReference>
<evidence type="ECO:0000256" key="7">
    <source>
        <dbReference type="ARBA" id="ARBA00022777"/>
    </source>
</evidence>
<dbReference type="GO" id="GO:0005737">
    <property type="term" value="C:cytoplasm"/>
    <property type="evidence" value="ECO:0007669"/>
    <property type="project" value="InterPro"/>
</dbReference>
<dbReference type="InterPro" id="IPR036097">
    <property type="entry name" value="HisK_dim/P_sf"/>
</dbReference>
<protein>
    <submittedName>
        <fullName evidence="14">Signal Transduction Histidine Kinase (STHK) with CheB and CheRactivity</fullName>
    </submittedName>
</protein>
<dbReference type="SMART" id="SM00138">
    <property type="entry name" value="MeTrc"/>
    <property type="match status" value="1"/>
</dbReference>
<evidence type="ECO:0000256" key="2">
    <source>
        <dbReference type="ARBA" id="ARBA00001541"/>
    </source>
</evidence>
<dbReference type="GO" id="GO:0032259">
    <property type="term" value="P:methylation"/>
    <property type="evidence" value="ECO:0007669"/>
    <property type="project" value="UniProtKB-KW"/>
</dbReference>
<dbReference type="GO" id="GO:0008983">
    <property type="term" value="F:protein-glutamate O-methyltransferase activity"/>
    <property type="evidence" value="ECO:0007669"/>
    <property type="project" value="UniProtKB-EC"/>
</dbReference>
<dbReference type="NCBIfam" id="TIGR00229">
    <property type="entry name" value="sensory_box"/>
    <property type="match status" value="1"/>
</dbReference>
<feature type="active site" evidence="8">
    <location>
        <position position="135"/>
    </location>
</feature>
<dbReference type="GO" id="GO:0000156">
    <property type="term" value="F:phosphorelay response regulator activity"/>
    <property type="evidence" value="ECO:0007669"/>
    <property type="project" value="InterPro"/>
</dbReference>
<gene>
    <name evidence="14" type="ordered locus">CA2559_12648</name>
</gene>
<evidence type="ECO:0000259" key="12">
    <source>
        <dbReference type="PROSITE" id="PS50122"/>
    </source>
</evidence>
<dbReference type="GeneID" id="89454243"/>